<feature type="compositionally biased region" description="Low complexity" evidence="3">
    <location>
        <begin position="505"/>
        <end position="515"/>
    </location>
</feature>
<dbReference type="GO" id="GO:0003723">
    <property type="term" value="F:RNA binding"/>
    <property type="evidence" value="ECO:0007669"/>
    <property type="project" value="UniProtKB-UniRule"/>
</dbReference>
<accession>A0A8H6ENV6</accession>
<feature type="region of interest" description="Disordered" evidence="3">
    <location>
        <begin position="649"/>
        <end position="675"/>
    </location>
</feature>
<reference evidence="5 6" key="1">
    <citation type="journal article" date="2020" name="Phytopathology">
        <title>A high-quality genome resource of Botrytis fragariae, a new and rapidly spreading fungal pathogen causing strawberry gray mold in the U.S.A.</title>
        <authorList>
            <person name="Wu Y."/>
            <person name="Saski C.A."/>
            <person name="Schnabel G."/>
            <person name="Xiao S."/>
            <person name="Hu M."/>
        </authorList>
    </citation>
    <scope>NUCLEOTIDE SEQUENCE [LARGE SCALE GENOMIC DNA]</scope>
    <source>
        <strain evidence="5 6">BVB16</strain>
    </source>
</reference>
<dbReference type="AlphaFoldDB" id="A0A8H6ENV6"/>
<dbReference type="EMBL" id="JABFCT010000002">
    <property type="protein sequence ID" value="KAF5878805.1"/>
    <property type="molecule type" value="Genomic_DNA"/>
</dbReference>
<dbReference type="Proteomes" id="UP000531561">
    <property type="component" value="Unassembled WGS sequence"/>
</dbReference>
<feature type="region of interest" description="Disordered" evidence="3">
    <location>
        <begin position="491"/>
        <end position="532"/>
    </location>
</feature>
<comment type="caution">
    <text evidence="5">The sequence shown here is derived from an EMBL/GenBank/DDBJ whole genome shotgun (WGS) entry which is preliminary data.</text>
</comment>
<dbReference type="RefSeq" id="XP_037197749.1">
    <property type="nucleotide sequence ID" value="XM_037331416.1"/>
</dbReference>
<feature type="domain" description="RRM" evidence="4">
    <location>
        <begin position="228"/>
        <end position="306"/>
    </location>
</feature>
<evidence type="ECO:0000256" key="3">
    <source>
        <dbReference type="SAM" id="MobiDB-lite"/>
    </source>
</evidence>
<dbReference type="GeneID" id="59255108"/>
<dbReference type="OrthoDB" id="410044at2759"/>
<evidence type="ECO:0000259" key="4">
    <source>
        <dbReference type="PROSITE" id="PS50102"/>
    </source>
</evidence>
<organism evidence="5 6">
    <name type="scientific">Botrytis fragariae</name>
    <dbReference type="NCBI Taxonomy" id="1964551"/>
    <lineage>
        <taxon>Eukaryota</taxon>
        <taxon>Fungi</taxon>
        <taxon>Dikarya</taxon>
        <taxon>Ascomycota</taxon>
        <taxon>Pezizomycotina</taxon>
        <taxon>Leotiomycetes</taxon>
        <taxon>Helotiales</taxon>
        <taxon>Sclerotiniaceae</taxon>
        <taxon>Botrytis</taxon>
    </lineage>
</organism>
<evidence type="ECO:0000313" key="6">
    <source>
        <dbReference type="Proteomes" id="UP000531561"/>
    </source>
</evidence>
<name>A0A8H6ENV6_9HELO</name>
<dbReference type="SUPFAM" id="SSF54928">
    <property type="entry name" value="RNA-binding domain, RBD"/>
    <property type="match status" value="2"/>
</dbReference>
<evidence type="ECO:0000256" key="2">
    <source>
        <dbReference type="PROSITE-ProRule" id="PRU00176"/>
    </source>
</evidence>
<dbReference type="Pfam" id="PF00076">
    <property type="entry name" value="RRM_1"/>
    <property type="match status" value="2"/>
</dbReference>
<keyword evidence="6" id="KW-1185">Reference proteome</keyword>
<dbReference type="InterPro" id="IPR035979">
    <property type="entry name" value="RBD_domain_sf"/>
</dbReference>
<feature type="compositionally biased region" description="Low complexity" evidence="3">
    <location>
        <begin position="16"/>
        <end position="37"/>
    </location>
</feature>
<proteinExistence type="predicted"/>
<feature type="domain" description="RRM" evidence="4">
    <location>
        <begin position="414"/>
        <end position="495"/>
    </location>
</feature>
<dbReference type="PANTHER" id="PTHR10352">
    <property type="entry name" value="EUKARYOTIC TRANSLATION INITIATION FACTOR 3 SUBUNIT G"/>
    <property type="match status" value="1"/>
</dbReference>
<dbReference type="FunFam" id="3.30.70.330:FF:000736">
    <property type="entry name" value="Polyadenylate-binding protein, putative"/>
    <property type="match status" value="1"/>
</dbReference>
<protein>
    <submittedName>
        <fullName evidence="5">Putative rna recognition domain-containing protein</fullName>
    </submittedName>
</protein>
<dbReference type="InterPro" id="IPR012677">
    <property type="entry name" value="Nucleotide-bd_a/b_plait_sf"/>
</dbReference>
<feature type="compositionally biased region" description="Low complexity" evidence="3">
    <location>
        <begin position="90"/>
        <end position="100"/>
    </location>
</feature>
<dbReference type="CDD" id="cd00590">
    <property type="entry name" value="RRM_SF"/>
    <property type="match status" value="1"/>
</dbReference>
<dbReference type="Gene3D" id="3.30.70.330">
    <property type="match status" value="2"/>
</dbReference>
<sequence length="675" mass="73311">MSPATPSSTGGGGHTFGMHSASSTSGSSYDTSGSHSALSTQIEPSPASTYGSSAASDSGIPLTPDNEGALLTNVAHLSIDDHSDVGDNVGSSGHHSTSSSRNANLYSPPFVRNGAQSNADDPFQSPSKNGSKYRNHDQHTPKAPRHSQRDIHGPWRSRSSSNSSELSSSKPKSNHAGTVDTNYGETKRKLSFHVQEHVSEETDAAGNRLSGYTVVKAEDAQAVYPPSCCVFVANLLQSENEDSLQMAVTQVFREYGPVYVKIRRDGKHMPFAFCQYTKQEHAERAIKEGRGRLIKGRPCRCEKAKAHRLFFIERKYGPVVTPSEARDLLQRFGKIELCYTASHVERTALNLNEGVIVQFEMYDEGQDAQSAFRNHDLYKLQPIAGLAAPAQQSPPAAEVDATKAYLARYDVDRRSIFVGNLPLGTSEQQIRGLFEHYGDIQDINLRENASKFEPEEKFAFAFVEFKSPIAVVNAVNAKNGFTFGGKSLRVAQKDSENGGSRGRSSRSQPLSSTRSFQSPRVDRHVEQQVSPSAQMSPMAYASPYGYTAYSPYYGYAAPSTVFTDGQGHYYSSATSYSPAPAYYPGYPASPGYGMRNPAVATDLTGSPAAPSPYCSYAPYQQYPPAPYWGMQSPPADQLASSQQAYYPYPPVNVGNKAHDDRSATPTPSGHATVVE</sequence>
<dbReference type="SMART" id="SM00360">
    <property type="entry name" value="RRM"/>
    <property type="match status" value="2"/>
</dbReference>
<dbReference type="InterPro" id="IPR000504">
    <property type="entry name" value="RRM_dom"/>
</dbReference>
<dbReference type="PROSITE" id="PS50102">
    <property type="entry name" value="RRM"/>
    <property type="match status" value="2"/>
</dbReference>
<keyword evidence="1 2" id="KW-0694">RNA-binding</keyword>
<feature type="compositionally biased region" description="Low complexity" evidence="3">
    <location>
        <begin position="156"/>
        <end position="171"/>
    </location>
</feature>
<evidence type="ECO:0000313" key="5">
    <source>
        <dbReference type="EMBL" id="KAF5878805.1"/>
    </source>
</evidence>
<feature type="region of interest" description="Disordered" evidence="3">
    <location>
        <begin position="1"/>
        <end position="67"/>
    </location>
</feature>
<feature type="compositionally biased region" description="Polar residues" evidence="3">
    <location>
        <begin position="114"/>
        <end position="132"/>
    </location>
</feature>
<gene>
    <name evidence="5" type="ORF">Bfra_000974</name>
</gene>
<feature type="region of interest" description="Disordered" evidence="3">
    <location>
        <begin position="80"/>
        <end position="181"/>
    </location>
</feature>
<feature type="compositionally biased region" description="Polar residues" evidence="3">
    <location>
        <begin position="38"/>
        <end position="56"/>
    </location>
</feature>
<evidence type="ECO:0000256" key="1">
    <source>
        <dbReference type="ARBA" id="ARBA00022884"/>
    </source>
</evidence>